<proteinExistence type="predicted"/>
<evidence type="ECO:0000313" key="3">
    <source>
        <dbReference type="Proteomes" id="UP000177785"/>
    </source>
</evidence>
<comment type="caution">
    <text evidence="2">The sequence shown here is derived from an EMBL/GenBank/DDBJ whole genome shotgun (WGS) entry which is preliminary data.</text>
</comment>
<dbReference type="InterPro" id="IPR029471">
    <property type="entry name" value="HNH_5"/>
</dbReference>
<dbReference type="Pfam" id="PF14279">
    <property type="entry name" value="HNH_5"/>
    <property type="match status" value="1"/>
</dbReference>
<evidence type="ECO:0000313" key="2">
    <source>
        <dbReference type="EMBL" id="OGZ45658.1"/>
    </source>
</evidence>
<accession>A0A1G2G706</accession>
<gene>
    <name evidence="2" type="ORF">A2756_01995</name>
</gene>
<feature type="domain" description="HNH endonuclease 5" evidence="1">
    <location>
        <begin position="4"/>
        <end position="58"/>
    </location>
</feature>
<dbReference type="Proteomes" id="UP000177785">
    <property type="component" value="Unassembled WGS sequence"/>
</dbReference>
<dbReference type="EMBL" id="MHNL01000005">
    <property type="protein sequence ID" value="OGZ45658.1"/>
    <property type="molecule type" value="Genomic_DNA"/>
</dbReference>
<protein>
    <recommendedName>
        <fullName evidence="1">HNH endonuclease 5 domain-containing protein</fullName>
    </recommendedName>
</protein>
<name>A0A1G2G706_9BACT</name>
<reference evidence="2 3" key="1">
    <citation type="journal article" date="2016" name="Nat. Commun.">
        <title>Thousands of microbial genomes shed light on interconnected biogeochemical processes in an aquifer system.</title>
        <authorList>
            <person name="Anantharaman K."/>
            <person name="Brown C.T."/>
            <person name="Hug L.A."/>
            <person name="Sharon I."/>
            <person name="Castelle C.J."/>
            <person name="Probst A.J."/>
            <person name="Thomas B.C."/>
            <person name="Singh A."/>
            <person name="Wilkins M.J."/>
            <person name="Karaoz U."/>
            <person name="Brodie E.L."/>
            <person name="Williams K.H."/>
            <person name="Hubbard S.S."/>
            <person name="Banfield J.F."/>
        </authorList>
    </citation>
    <scope>NUCLEOTIDE SEQUENCE [LARGE SCALE GENOMIC DNA]</scope>
</reference>
<evidence type="ECO:0000259" key="1">
    <source>
        <dbReference type="Pfam" id="PF14279"/>
    </source>
</evidence>
<dbReference type="STRING" id="1802115.A2756_01995"/>
<organism evidence="2 3">
    <name type="scientific">Candidatus Ryanbacteria bacterium RIFCSPHIGHO2_01_FULL_48_27</name>
    <dbReference type="NCBI Taxonomy" id="1802115"/>
    <lineage>
        <taxon>Bacteria</taxon>
        <taxon>Candidatus Ryaniibacteriota</taxon>
    </lineage>
</organism>
<sequence>MMTCVYCRITDKGFFKGREHVIPRSFGTFGPKTPTLHCVCDKCNDYFKKDLDQALARDTLEGITRYKKGLFSRQRQFPKNLVFTLEERVDTGDYGGAILGGYDPTTGKLLPPVAQFWIRNIQVNEWERYTLDQIKYIKIIDEKYGPNTPGSREMRILAPTKDDYDLVTSELKKFGIPYKEKEILGLPPFLKNTDSKGKVEIQGRIHGVIDKNKKRAFVKIIFNFATYYLGEEEVSKPQWDKVRDFVRNNGEILSGRITQEPFWNGQETDKMCFTDNSYNIRIENKNANVLGTIQFYNLLTYEFILIENYSLTLEQEVAYRFTPGEEPYVGIKMSKPE</sequence>
<dbReference type="AlphaFoldDB" id="A0A1G2G706"/>